<feature type="region of interest" description="Disordered" evidence="6">
    <location>
        <begin position="934"/>
        <end position="995"/>
    </location>
</feature>
<feature type="domain" description="C2" evidence="7">
    <location>
        <begin position="6"/>
        <end position="142"/>
    </location>
</feature>
<feature type="region of interest" description="Disordered" evidence="6">
    <location>
        <begin position="1"/>
        <end position="20"/>
    </location>
</feature>
<evidence type="ECO:0000256" key="1">
    <source>
        <dbReference type="ARBA" id="ARBA00004167"/>
    </source>
</evidence>
<gene>
    <name evidence="8" type="ORF">C7M84_014164</name>
</gene>
<feature type="compositionally biased region" description="Polar residues" evidence="6">
    <location>
        <begin position="679"/>
        <end position="696"/>
    </location>
</feature>
<dbReference type="InterPro" id="IPR037721">
    <property type="entry name" value="Ferlin"/>
</dbReference>
<dbReference type="PROSITE" id="PS50004">
    <property type="entry name" value="C2"/>
    <property type="match status" value="4"/>
</dbReference>
<organism evidence="8 9">
    <name type="scientific">Penaeus vannamei</name>
    <name type="common">Whiteleg shrimp</name>
    <name type="synonym">Litopenaeus vannamei</name>
    <dbReference type="NCBI Taxonomy" id="6689"/>
    <lineage>
        <taxon>Eukaryota</taxon>
        <taxon>Metazoa</taxon>
        <taxon>Ecdysozoa</taxon>
        <taxon>Arthropoda</taxon>
        <taxon>Crustacea</taxon>
        <taxon>Multicrustacea</taxon>
        <taxon>Malacostraca</taxon>
        <taxon>Eumalacostraca</taxon>
        <taxon>Eucarida</taxon>
        <taxon>Decapoda</taxon>
        <taxon>Dendrobranchiata</taxon>
        <taxon>Penaeoidea</taxon>
        <taxon>Penaeidae</taxon>
        <taxon>Penaeus</taxon>
    </lineage>
</organism>
<feature type="domain" description="C2" evidence="7">
    <location>
        <begin position="1064"/>
        <end position="1190"/>
    </location>
</feature>
<comment type="subcellular location">
    <subcellularLocation>
        <location evidence="1">Membrane</location>
        <topology evidence="1">Single-pass membrane protein</topology>
    </subcellularLocation>
</comment>
<feature type="compositionally biased region" description="Low complexity" evidence="6">
    <location>
        <begin position="697"/>
        <end position="712"/>
    </location>
</feature>
<feature type="region of interest" description="Disordered" evidence="6">
    <location>
        <begin position="129"/>
        <end position="157"/>
    </location>
</feature>
<keyword evidence="4" id="KW-1133">Transmembrane helix</keyword>
<dbReference type="Proteomes" id="UP000283509">
    <property type="component" value="Unassembled WGS sequence"/>
</dbReference>
<evidence type="ECO:0000313" key="9">
    <source>
        <dbReference type="Proteomes" id="UP000283509"/>
    </source>
</evidence>
<dbReference type="CDD" id="cd04018">
    <property type="entry name" value="C2C_Ferlin"/>
    <property type="match status" value="1"/>
</dbReference>
<reference evidence="8 9" key="1">
    <citation type="submission" date="2018-04" db="EMBL/GenBank/DDBJ databases">
        <authorList>
            <person name="Zhang X."/>
            <person name="Yuan J."/>
            <person name="Li F."/>
            <person name="Xiang J."/>
        </authorList>
    </citation>
    <scope>NUCLEOTIDE SEQUENCE [LARGE SCALE GENOMIC DNA]</scope>
    <source>
        <tissue evidence="8">Muscle</tissue>
    </source>
</reference>
<dbReference type="GO" id="GO:0016020">
    <property type="term" value="C:membrane"/>
    <property type="evidence" value="ECO:0007669"/>
    <property type="project" value="UniProtKB-SubCell"/>
</dbReference>
<dbReference type="InterPro" id="IPR000008">
    <property type="entry name" value="C2_dom"/>
</dbReference>
<dbReference type="Pfam" id="PF00168">
    <property type="entry name" value="C2"/>
    <property type="match status" value="2"/>
</dbReference>
<evidence type="ECO:0000256" key="4">
    <source>
        <dbReference type="ARBA" id="ARBA00022989"/>
    </source>
</evidence>
<feature type="compositionally biased region" description="Pro residues" evidence="6">
    <location>
        <begin position="655"/>
        <end position="677"/>
    </location>
</feature>
<dbReference type="GO" id="GO:0007009">
    <property type="term" value="P:plasma membrane organization"/>
    <property type="evidence" value="ECO:0007669"/>
    <property type="project" value="TreeGrafter"/>
</dbReference>
<evidence type="ECO:0000259" key="7">
    <source>
        <dbReference type="PROSITE" id="PS50004"/>
    </source>
</evidence>
<dbReference type="SUPFAM" id="SSF49562">
    <property type="entry name" value="C2 domain (Calcium/lipid-binding domain, CaLB)"/>
    <property type="match status" value="4"/>
</dbReference>
<keyword evidence="5" id="KW-0472">Membrane</keyword>
<evidence type="ECO:0000256" key="2">
    <source>
        <dbReference type="ARBA" id="ARBA00022692"/>
    </source>
</evidence>
<dbReference type="STRING" id="6689.A0A3R7NVD2"/>
<dbReference type="PANTHER" id="PTHR12546:SF60">
    <property type="entry name" value="MISFIRE, ISOFORM F"/>
    <property type="match status" value="1"/>
</dbReference>
<evidence type="ECO:0000256" key="3">
    <source>
        <dbReference type="ARBA" id="ARBA00022737"/>
    </source>
</evidence>
<dbReference type="EMBL" id="QCYY01002764">
    <property type="protein sequence ID" value="ROT67741.1"/>
    <property type="molecule type" value="Genomic_DNA"/>
</dbReference>
<name>A0A3R7NVD2_PENVA</name>
<comment type="caution">
    <text evidence="8">The sequence shown here is derived from an EMBL/GenBank/DDBJ whole genome shotgun (WGS) entry which is preliminary data.</text>
</comment>
<sequence>MALSSLPGAPPKPALPDGVPAERQRAKFIVRVYRADGLPKINSSIMANVKKAFTGDSKDLIDPYVQVSFAGLSGRTSVKKNTASPTWNEQIVFTEMFPPLCQRVKIQLRDNDAVNDTVIGTHFLDLTTISNEGQGPGNPSWASRPCGTRRPRHEAHDQRQDLLLPALLGRQACLYIRSFFQDHAGDSTTRTHRGNTTPAEEGLSEVSGLMEEEDGSAERRLKEVLEELVSGCGQYLSIARASSAASTGGRTKLDKERMRLCQREIDHLGSAARHTKALVTRHSLRDRYKTAHGYLTKLRGLVEDPQHSLPDVFLWMISGGKRVAYQRIPTRHLIYSPVDLERGKSCGVTQTLFLKLPGRKSSGPGGWAIQAKLQIYLWLGMMKHKKHFLPGIPKGYETPYELRNIERTMTLPPITLHYTQKQIFQLRAHMYQARSLIASDNSGLSDPFARVIIGEHCRETQVIDETLSPTWTRCWSSRRHPRVRDQGGDESSASAHRHAKNVTQKSITKWSYVINLRNAFFLLSHSAPFVPSCTYPLPPTSPSPSPHLRPFLILTHLSSPHPCPPASPPLLSCLPPDHPASLFPLHPNLPYQPHHQPFLFLSSALLRSNPSPFLPPSPPPLLSFLLLPHPTPPFLPHPPLPPSSLLTSTSSLLLPPLPPHSHLPPSPPSPVPSPPPRANRSSSGEPWHDPTSSYGRSPTNDPTSNGTTSSGGRTRELLATFELLQFQDGEEGGDVIAVPQAKEYHGGDSGPLMPVPRGIRPTLAKYRLEVLFWGLRDLKRIHLLTVDRPRVDVEVAGHIIQSAVITSARRNPNFTNPVKYIDLELPEQELYCPPITIRVVDCRSFGRFTLVGTHIISNLHRYTWTPTTKREKEAAARNASLVQLQDDPNGVGNNNALVPNNVHGGGGGSAAYRGNHERSPLLQKDTIITIDYQQQESRGARERADNPDGEQTQQQEAQREAAADKKKHHTFKASSTAAKLAARLSPKTQRRKPKQNIALMKVIPGDLETEFNGFREWLHTFELYRGKKTGDELEDENRVVGKFKGSLKLYRWPLPKDIDDTTITGGDPQYGFFQGLPSNDPIHVLVRVYVVRACDLHPMDLNGKADPYILIYLGGKKVSDKENYISKQLNPVFGKSGYNQWRDPMKPTQILARFCKEGRLDGPHYGPGKVRIGPKTFTLQNDDEHDPGRFRMLASEEQLALAVLHRWEEVPKVGCRLVPEHIETRPLYNPDKPGIEQGKIEMWVDMFPMDMPLPGPPLDVTPRKPKSYELRVIIWNTDDVVLEDDAFFTGEKMARGHPVHRHPLPVVDGRRELQLEVRVPVRVPGRRGEDRDQPEGVTLLVG</sequence>
<feature type="domain" description="C2" evidence="7">
    <location>
        <begin position="748"/>
        <end position="872"/>
    </location>
</feature>
<feature type="domain" description="C2" evidence="7">
    <location>
        <begin position="408"/>
        <end position="551"/>
    </location>
</feature>
<proteinExistence type="predicted"/>
<reference evidence="8 9" key="2">
    <citation type="submission" date="2019-01" db="EMBL/GenBank/DDBJ databases">
        <title>The decoding of complex shrimp genome reveals the adaptation for benthos swimmer, frequently molting mechanism and breeding impact on genome.</title>
        <authorList>
            <person name="Sun Y."/>
            <person name="Gao Y."/>
            <person name="Yu Y."/>
        </authorList>
    </citation>
    <scope>NUCLEOTIDE SEQUENCE [LARGE SCALE GENOMIC DNA]</scope>
    <source>
        <tissue evidence="8">Muscle</tissue>
    </source>
</reference>
<keyword evidence="3" id="KW-0677">Repeat</keyword>
<dbReference type="Pfam" id="PF22901">
    <property type="entry name" value="dsrm_Ferlin"/>
    <property type="match status" value="1"/>
</dbReference>
<dbReference type="SMART" id="SM01201">
    <property type="entry name" value="FerB"/>
    <property type="match status" value="1"/>
</dbReference>
<feature type="region of interest" description="Disordered" evidence="6">
    <location>
        <begin position="646"/>
        <end position="713"/>
    </location>
</feature>
<feature type="region of interest" description="Disordered" evidence="6">
    <location>
        <begin position="478"/>
        <end position="500"/>
    </location>
</feature>
<dbReference type="InterPro" id="IPR035892">
    <property type="entry name" value="C2_domain_sf"/>
</dbReference>
<keyword evidence="2" id="KW-0812">Transmembrane</keyword>
<dbReference type="InterPro" id="IPR037722">
    <property type="entry name" value="C2C_Ferlin"/>
</dbReference>
<dbReference type="SMART" id="SM00239">
    <property type="entry name" value="C2"/>
    <property type="match status" value="1"/>
</dbReference>
<evidence type="ECO:0000313" key="8">
    <source>
        <dbReference type="EMBL" id="ROT67741.1"/>
    </source>
</evidence>
<dbReference type="FunFam" id="2.60.40.150:FF:000034">
    <property type="entry name" value="otoferlin isoform X2"/>
    <property type="match status" value="1"/>
</dbReference>
<feature type="region of interest" description="Disordered" evidence="6">
    <location>
        <begin position="185"/>
        <end position="209"/>
    </location>
</feature>
<dbReference type="PANTHER" id="PTHR12546">
    <property type="entry name" value="FER-1-LIKE"/>
    <property type="match status" value="1"/>
</dbReference>
<dbReference type="Gene3D" id="2.60.40.150">
    <property type="entry name" value="C2 domain"/>
    <property type="match status" value="3"/>
</dbReference>
<dbReference type="InterPro" id="IPR012561">
    <property type="entry name" value="Ferlin_B-domain"/>
</dbReference>
<accession>A0A3R7NVD2</accession>
<dbReference type="OrthoDB" id="10059618at2759"/>
<evidence type="ECO:0000256" key="6">
    <source>
        <dbReference type="SAM" id="MobiDB-lite"/>
    </source>
</evidence>
<keyword evidence="9" id="KW-1185">Reference proteome</keyword>
<protein>
    <recommendedName>
        <fullName evidence="7">C2 domain-containing protein</fullName>
    </recommendedName>
</protein>
<dbReference type="InterPro" id="IPR055072">
    <property type="entry name" value="Ferlin_DSRM"/>
</dbReference>
<dbReference type="Pfam" id="PF08150">
    <property type="entry name" value="FerB"/>
    <property type="match status" value="1"/>
</dbReference>
<evidence type="ECO:0000256" key="5">
    <source>
        <dbReference type="ARBA" id="ARBA00023136"/>
    </source>
</evidence>